<dbReference type="Proteomes" id="UP000001625">
    <property type="component" value="Chromosome"/>
</dbReference>
<evidence type="ECO:0000313" key="2">
    <source>
        <dbReference type="EMBL" id="ADE10918.1"/>
    </source>
</evidence>
<accession>D5CNK5</accession>
<dbReference type="RefSeq" id="WP_013028817.1">
    <property type="nucleotide sequence ID" value="NC_013959.1"/>
</dbReference>
<dbReference type="OrthoDB" id="6038212at2"/>
<dbReference type="PROSITE" id="PS00409">
    <property type="entry name" value="PROKAR_NTER_METHYL"/>
    <property type="match status" value="1"/>
</dbReference>
<evidence type="ECO:0008006" key="4">
    <source>
        <dbReference type="Google" id="ProtNLM"/>
    </source>
</evidence>
<feature type="transmembrane region" description="Helical" evidence="1">
    <location>
        <begin position="12"/>
        <end position="33"/>
    </location>
</feature>
<keyword evidence="1" id="KW-0472">Membrane</keyword>
<evidence type="ECO:0000313" key="3">
    <source>
        <dbReference type="Proteomes" id="UP000001625"/>
    </source>
</evidence>
<evidence type="ECO:0000256" key="1">
    <source>
        <dbReference type="SAM" id="Phobius"/>
    </source>
</evidence>
<dbReference type="STRING" id="580332.Slit_0679"/>
<dbReference type="InterPro" id="IPR045584">
    <property type="entry name" value="Pilin-like"/>
</dbReference>
<proteinExistence type="predicted"/>
<dbReference type="SUPFAM" id="SSF54523">
    <property type="entry name" value="Pili subunits"/>
    <property type="match status" value="1"/>
</dbReference>
<keyword evidence="1" id="KW-0812">Transmembrane</keyword>
<dbReference type="eggNOG" id="COG2165">
    <property type="taxonomic scope" value="Bacteria"/>
</dbReference>
<keyword evidence="3" id="KW-1185">Reference proteome</keyword>
<dbReference type="InterPro" id="IPR012902">
    <property type="entry name" value="N_methyl_site"/>
</dbReference>
<dbReference type="KEGG" id="slt:Slit_0679"/>
<sequence>MNKRLITAGFSLVEMAIVLVIISLLLAGLLPMISSQMEQQRRTETRKQLDDIRGALIGYATSQTPPKLPCPASPSIPTGTVNAGVEARTGGVCTITSGVLPWVTLGTNETDAWGRRFTYSVTAVFASSVALTSTGNLNVKTSTTGTTIAANMPAVIVSHGVNGSGAWMPEGNQLAVSTDADEATNSTSGTLTFVSHDMSPTFDDMVVWVSPNTLFNRLVTAGKLP</sequence>
<protein>
    <recommendedName>
        <fullName evidence="4">General secretion pathway protein H</fullName>
    </recommendedName>
</protein>
<organism evidence="2 3">
    <name type="scientific">Sideroxydans lithotrophicus (strain ES-1)</name>
    <dbReference type="NCBI Taxonomy" id="580332"/>
    <lineage>
        <taxon>Bacteria</taxon>
        <taxon>Pseudomonadati</taxon>
        <taxon>Pseudomonadota</taxon>
        <taxon>Betaproteobacteria</taxon>
        <taxon>Nitrosomonadales</taxon>
        <taxon>Gallionellaceae</taxon>
        <taxon>Sideroxydans</taxon>
    </lineage>
</organism>
<dbReference type="EMBL" id="CP001965">
    <property type="protein sequence ID" value="ADE10918.1"/>
    <property type="molecule type" value="Genomic_DNA"/>
</dbReference>
<dbReference type="HOGENOM" id="CLU_098182_0_0_4"/>
<reference evidence="2 3" key="1">
    <citation type="submission" date="2010-03" db="EMBL/GenBank/DDBJ databases">
        <title>Complete sequence of Sideroxydans lithotrophicus ES-1.</title>
        <authorList>
            <consortium name="US DOE Joint Genome Institute"/>
            <person name="Lucas S."/>
            <person name="Copeland A."/>
            <person name="Lapidus A."/>
            <person name="Cheng J.-F."/>
            <person name="Bruce D."/>
            <person name="Goodwin L."/>
            <person name="Pitluck S."/>
            <person name="Munk A.C."/>
            <person name="Detter J.C."/>
            <person name="Han C."/>
            <person name="Tapia R."/>
            <person name="Larimer F."/>
            <person name="Land M."/>
            <person name="Hauser L."/>
            <person name="Kyrpides N."/>
            <person name="Ivanova N."/>
            <person name="Emerson D."/>
            <person name="Woyke T."/>
        </authorList>
    </citation>
    <scope>NUCLEOTIDE SEQUENCE [LARGE SCALE GENOMIC DNA]</scope>
    <source>
        <strain evidence="2 3">ES-1</strain>
    </source>
</reference>
<dbReference type="NCBIfam" id="TIGR02532">
    <property type="entry name" value="IV_pilin_GFxxxE"/>
    <property type="match status" value="1"/>
</dbReference>
<name>D5CNK5_SIDLE</name>
<gene>
    <name evidence="2" type="ordered locus">Slit_0679</name>
</gene>
<dbReference type="AlphaFoldDB" id="D5CNK5"/>
<keyword evidence="1" id="KW-1133">Transmembrane helix</keyword>
<dbReference type="Gene3D" id="3.30.700.10">
    <property type="entry name" value="Glycoprotein, Type 4 Pilin"/>
    <property type="match status" value="1"/>
</dbReference>